<dbReference type="RefSeq" id="WP_073408953.1">
    <property type="nucleotide sequence ID" value="NZ_FQWH01000003.1"/>
</dbReference>
<evidence type="ECO:0000313" key="2">
    <source>
        <dbReference type="EMBL" id="SHG56151.1"/>
    </source>
</evidence>
<feature type="chain" id="PRO_5013268495" evidence="1">
    <location>
        <begin position="19"/>
        <end position="271"/>
    </location>
</feature>
<name>A0A1M5KTP3_FLAJO</name>
<dbReference type="EMBL" id="FQWH01000003">
    <property type="protein sequence ID" value="SHG56151.1"/>
    <property type="molecule type" value="Genomic_DNA"/>
</dbReference>
<feature type="signal peptide" evidence="1">
    <location>
        <begin position="1"/>
        <end position="18"/>
    </location>
</feature>
<dbReference type="Proteomes" id="UP000184112">
    <property type="component" value="Unassembled WGS sequence"/>
</dbReference>
<sequence>MKKVMYVLLLAQSTFLMAQKVVVTPYGEKVTVATGANNGLSTTAGDVQLGGTLIKPTKITTSAANSLEINSGGTSASPVSALKLVDGNQGAGKVLTSDANGLATWQLAKTTIIGGVVPDAPFTGATRSDAQDKFTAYTGCNITLPPGKWRLEFGSWIQIGGSGAPEGWWSSIFFSTSNSTYVPLTLANGLKLNSIIIPDLYSNSTKDKYGTGMVFVDLTAKTGDTTIYLWAYAAVQSTGTPLTTTNVTLTSMNGLAGGFGPYTYLVASNID</sequence>
<protein>
    <submittedName>
        <fullName evidence="2">Uncharacterized protein</fullName>
    </submittedName>
</protein>
<evidence type="ECO:0000313" key="3">
    <source>
        <dbReference type="Proteomes" id="UP000184112"/>
    </source>
</evidence>
<proteinExistence type="predicted"/>
<reference evidence="2 3" key="1">
    <citation type="submission" date="2016-11" db="EMBL/GenBank/DDBJ databases">
        <authorList>
            <person name="Jaros S."/>
            <person name="Januszkiewicz K."/>
            <person name="Wedrychowicz H."/>
        </authorList>
    </citation>
    <scope>NUCLEOTIDE SEQUENCE [LARGE SCALE GENOMIC DNA]</scope>
    <source>
        <strain evidence="2 3">DSM 6792</strain>
    </source>
</reference>
<keyword evidence="1" id="KW-0732">Signal</keyword>
<organism evidence="2 3">
    <name type="scientific">Flavobacterium johnsoniae</name>
    <name type="common">Cytophaga johnsonae</name>
    <dbReference type="NCBI Taxonomy" id="986"/>
    <lineage>
        <taxon>Bacteria</taxon>
        <taxon>Pseudomonadati</taxon>
        <taxon>Bacteroidota</taxon>
        <taxon>Flavobacteriia</taxon>
        <taxon>Flavobacteriales</taxon>
        <taxon>Flavobacteriaceae</taxon>
        <taxon>Flavobacterium</taxon>
    </lineage>
</organism>
<accession>A0A1M5KTP3</accession>
<dbReference type="AlphaFoldDB" id="A0A1M5KTP3"/>
<evidence type="ECO:0000256" key="1">
    <source>
        <dbReference type="SAM" id="SignalP"/>
    </source>
</evidence>
<gene>
    <name evidence="2" type="ORF">SAMN05444388_103209</name>
</gene>